<sequence length="252" mass="28496">MSSWKDYVDLPQSASATPLKVRNLMIDNINQGESQSNDKKRAPTTPLTPTLVQRNILKKQVLDRHSSALTEDASRIEEFRAPTSAPRMNNDLSPGPKVFEDQLEHGNDIFEETDGSPRSNRASMGALKDLPAHIQNSTPRITAGIKQVVKDQKKSRVQMLKASSRTHDVSFTDSEFSEASTISGETPNYKFQEKLVYFKNGYYMDGIEDSFAELERSAIINEKEMGRMNSLLDFMKLERQFGLLDDQTEEKD</sequence>
<dbReference type="AlphaFoldDB" id="A0A061B839"/>
<dbReference type="VEuPathDB" id="FungiDB:BON22_5324"/>
<dbReference type="OrthoDB" id="3980174at2759"/>
<dbReference type="EMBL" id="LK052906">
    <property type="protein sequence ID" value="CDR46077.1"/>
    <property type="molecule type" value="Genomic_DNA"/>
</dbReference>
<protein>
    <submittedName>
        <fullName evidence="1">CYFA0S21e02234g1_1</fullName>
    </submittedName>
</protein>
<organism evidence="1">
    <name type="scientific">Cyberlindnera fabianii</name>
    <name type="common">Yeast</name>
    <name type="synonym">Hansenula fabianii</name>
    <dbReference type="NCBI Taxonomy" id="36022"/>
    <lineage>
        <taxon>Eukaryota</taxon>
        <taxon>Fungi</taxon>
        <taxon>Dikarya</taxon>
        <taxon>Ascomycota</taxon>
        <taxon>Saccharomycotina</taxon>
        <taxon>Saccharomycetes</taxon>
        <taxon>Phaffomycetales</taxon>
        <taxon>Phaffomycetaceae</taxon>
        <taxon>Cyberlindnera</taxon>
    </lineage>
</organism>
<accession>A0A061B839</accession>
<proteinExistence type="predicted"/>
<name>A0A061B839_CYBFA</name>
<reference evidence="1" key="1">
    <citation type="journal article" date="2014" name="Genome Announc.">
        <title>Genome sequence of the yeast Cyberlindnera fabianii (Hansenula fabianii).</title>
        <authorList>
            <person name="Freel K.C."/>
            <person name="Sarilar V."/>
            <person name="Neuveglise C."/>
            <person name="Devillers H."/>
            <person name="Friedrich A."/>
            <person name="Schacherer J."/>
        </authorList>
    </citation>
    <scope>NUCLEOTIDE SEQUENCE</scope>
    <source>
        <strain evidence="1">YJS4271</strain>
    </source>
</reference>
<gene>
    <name evidence="1" type="ORF">CYFA0S_21e02234g</name>
</gene>
<evidence type="ECO:0000313" key="1">
    <source>
        <dbReference type="EMBL" id="CDR46077.1"/>
    </source>
</evidence>